<gene>
    <name evidence="1" type="ORF">EOJ36_03870</name>
</gene>
<dbReference type="EMBL" id="SACY01000002">
    <property type="protein sequence ID" value="RVU25564.1"/>
    <property type="molecule type" value="Genomic_DNA"/>
</dbReference>
<dbReference type="OrthoDB" id="181104at768503"/>
<dbReference type="Proteomes" id="UP000282832">
    <property type="component" value="Unassembled WGS sequence"/>
</dbReference>
<reference evidence="1 2" key="1">
    <citation type="submission" date="2019-01" db="EMBL/GenBank/DDBJ databases">
        <authorList>
            <person name="Chen W.-M."/>
        </authorList>
    </citation>
    <scope>NUCLEOTIDE SEQUENCE [LARGE SCALE GENOMIC DNA]</scope>
    <source>
        <strain evidence="1 2">FSY-15</strain>
    </source>
</reference>
<keyword evidence="2" id="KW-1185">Reference proteome</keyword>
<sequence>MENQKKSSKKTILIIVGILILGGVFLNKRKSSSSSSGDSTSKKCYDMDAYDKGHYEGTSNRNMVADCDYFWEMDNDGKMSKQCFCEGYNDGHNN</sequence>
<name>A0A437PTI5_9BACT</name>
<proteinExistence type="predicted"/>
<evidence type="ECO:0000313" key="2">
    <source>
        <dbReference type="Proteomes" id="UP000282832"/>
    </source>
</evidence>
<protein>
    <submittedName>
        <fullName evidence="1">Uncharacterized protein</fullName>
    </submittedName>
</protein>
<dbReference type="AlphaFoldDB" id="A0A437PTI5"/>
<accession>A0A437PTI5</accession>
<dbReference type="RefSeq" id="WP_127802718.1">
    <property type="nucleotide sequence ID" value="NZ_SACY01000002.1"/>
</dbReference>
<evidence type="ECO:0000313" key="1">
    <source>
        <dbReference type="EMBL" id="RVU25564.1"/>
    </source>
</evidence>
<organism evidence="1 2">
    <name type="scientific">Sandaracinomonas limnophila</name>
    <dbReference type="NCBI Taxonomy" id="1862386"/>
    <lineage>
        <taxon>Bacteria</taxon>
        <taxon>Pseudomonadati</taxon>
        <taxon>Bacteroidota</taxon>
        <taxon>Cytophagia</taxon>
        <taxon>Cytophagales</taxon>
        <taxon>Flectobacillaceae</taxon>
        <taxon>Sandaracinomonas</taxon>
    </lineage>
</organism>
<comment type="caution">
    <text evidence="1">The sequence shown here is derived from an EMBL/GenBank/DDBJ whole genome shotgun (WGS) entry which is preliminary data.</text>
</comment>